<evidence type="ECO:0000313" key="13">
    <source>
        <dbReference type="EMBL" id="NEM92240.1"/>
    </source>
</evidence>
<dbReference type="Gene3D" id="3.30.70.80">
    <property type="entry name" value="Peptidase S8 propeptide/proteinase inhibitor I9"/>
    <property type="match status" value="1"/>
</dbReference>
<dbReference type="InterPro" id="IPR036852">
    <property type="entry name" value="Peptidase_S8/S53_dom_sf"/>
</dbReference>
<dbReference type="CDD" id="cd02120">
    <property type="entry name" value="PA_subtilisin_like"/>
    <property type="match status" value="1"/>
</dbReference>
<feature type="active site" description="Charge relay system" evidence="5 6">
    <location>
        <position position="336"/>
    </location>
</feature>
<evidence type="ECO:0000256" key="4">
    <source>
        <dbReference type="ARBA" id="ARBA00022825"/>
    </source>
</evidence>
<keyword evidence="4 6" id="KW-0720">Serine protease</keyword>
<name>A0A7C9TT09_9MICO</name>
<dbReference type="InterPro" id="IPR041469">
    <property type="entry name" value="Subtilisin-like_FN3"/>
</dbReference>
<feature type="region of interest" description="Disordered" evidence="7">
    <location>
        <begin position="21"/>
        <end position="75"/>
    </location>
</feature>
<feature type="chain" id="PRO_5028907608" evidence="8">
    <location>
        <begin position="23"/>
        <end position="1088"/>
    </location>
</feature>
<dbReference type="InterPro" id="IPR000209">
    <property type="entry name" value="Peptidase_S8/S53_dom"/>
</dbReference>
<feature type="active site" description="Charge relay system" evidence="5 6">
    <location>
        <position position="238"/>
    </location>
</feature>
<dbReference type="SUPFAM" id="SSF54897">
    <property type="entry name" value="Protease propeptides/inhibitors"/>
    <property type="match status" value="1"/>
</dbReference>
<comment type="similarity">
    <text evidence="1 6">Belongs to the peptidase S8 family.</text>
</comment>
<evidence type="ECO:0000256" key="2">
    <source>
        <dbReference type="ARBA" id="ARBA00022670"/>
    </source>
</evidence>
<feature type="compositionally biased region" description="Low complexity" evidence="7">
    <location>
        <begin position="21"/>
        <end position="34"/>
    </location>
</feature>
<keyword evidence="14" id="KW-1185">Reference proteome</keyword>
<keyword evidence="3 6" id="KW-0378">Hydrolase</keyword>
<dbReference type="GO" id="GO:0006508">
    <property type="term" value="P:proteolysis"/>
    <property type="evidence" value="ECO:0007669"/>
    <property type="project" value="UniProtKB-KW"/>
</dbReference>
<dbReference type="PROSITE" id="PS51892">
    <property type="entry name" value="SUBTILASE"/>
    <property type="match status" value="1"/>
</dbReference>
<dbReference type="AlphaFoldDB" id="A0A7C9TT09"/>
<evidence type="ECO:0000256" key="7">
    <source>
        <dbReference type="SAM" id="MobiDB-lite"/>
    </source>
</evidence>
<dbReference type="Gene3D" id="3.40.50.200">
    <property type="entry name" value="Peptidase S8/S53 domain"/>
    <property type="match status" value="1"/>
</dbReference>
<dbReference type="InterPro" id="IPR037045">
    <property type="entry name" value="S8pro/Inhibitor_I9_sf"/>
</dbReference>
<evidence type="ECO:0000259" key="10">
    <source>
        <dbReference type="Pfam" id="PF02225"/>
    </source>
</evidence>
<dbReference type="InterPro" id="IPR046450">
    <property type="entry name" value="PA_dom_sf"/>
</dbReference>
<dbReference type="PANTHER" id="PTHR10795">
    <property type="entry name" value="PROPROTEIN CONVERTASE SUBTILISIN/KEXIN"/>
    <property type="match status" value="1"/>
</dbReference>
<dbReference type="PROSITE" id="PS00138">
    <property type="entry name" value="SUBTILASE_SER"/>
    <property type="match status" value="1"/>
</dbReference>
<dbReference type="Pfam" id="PF17766">
    <property type="entry name" value="fn3_6"/>
    <property type="match status" value="1"/>
</dbReference>
<feature type="active site" description="Charge relay system" evidence="5 6">
    <location>
        <position position="671"/>
    </location>
</feature>
<dbReference type="InterPro" id="IPR003137">
    <property type="entry name" value="PA_domain"/>
</dbReference>
<dbReference type="Pfam" id="PF02225">
    <property type="entry name" value="PA"/>
    <property type="match status" value="1"/>
</dbReference>
<evidence type="ECO:0000259" key="9">
    <source>
        <dbReference type="Pfam" id="PF00082"/>
    </source>
</evidence>
<feature type="compositionally biased region" description="Low complexity" evidence="7">
    <location>
        <begin position="42"/>
        <end position="65"/>
    </location>
</feature>
<dbReference type="GO" id="GO:0004252">
    <property type="term" value="F:serine-type endopeptidase activity"/>
    <property type="evidence" value="ECO:0007669"/>
    <property type="project" value="UniProtKB-UniRule"/>
</dbReference>
<sequence length="1088" mass="111531">MSAALAVSLALTAVFAAGSASAAPASTPTATPVATPSPTPTSTPVVAPAGTPTATRTATPTATPTAAPPRPARPASAALAALADAPKHYRAGTYIVRLKADPTSTYAGGTAGFVATRPAAGRQLDAHSAAATRYSQHLASAQTALTRRYGVSPLYRYTLAYNGFAAHLTADQARELAADPAVAAVVPNRILKVQSSGSAPLTSQSSLSYLGISTSSGVWHALGGVGKAGRGIVIGDLDTGIAPENPSFAGEPLGTTPSSGTPYLSGNTVVFTKSDGRVFHSTRIGAADGWTDADYSTKIVGAKFYVAGFGASNVGFLNGGSQGIREYLSPRDGADHGSHTASTAAGDYGVDATVGGIDYGGISGVAPAAKIAMYKVCWDGTAADESLDGCATADIVAGINQAVADGVDVLNYSIGGAPATSVYSPTDEAFLNASAAGIFVAAAAGNSGPDNSTLDNAAPWETTVAASTMPAFEATLVLGNGRRYAGASISVTANPATQLRNRPIAIAQWLRVTGATALDASLCKAGTLDPARAAGKIVVCDRGGNARTAKSAEVKRAGGAGMILLNDAADSGDVDLDTHSVPTIHIDYPSRSAIRAYASQPTATASFRLGNLTPQTTAVPQVASFSSRGPALANGSDVLKPNITAPGVSILAASNNAPGGAGRWEFLSGTSMATPHIAGLAALYLSAHPRATPAEIQSALMTTARNTVTVSGALVRDPFSQGAGEVNPRQFLNPGLVYLAGPTDWKRYLLGARAVSRSAAGFAGLSPVDPSNLNSASIAIGDFAVKQTVTRRVTSTAPGVYHVAASVPGLGVKVRPKLLSFTRAGQTKTFTVTLVRKGARLDEYRTGYLSWKKLHSSLVVKIPIAVHRTILQAPATVTLHAATGHADVRLIAGAVRSTIRIQATGLAAEQTKAATAVSGGHQQFVHHLGAGNQYLRFTTELPRARSDTNLDLLVFYYPRGALVPPPTADLSAYDLNDLVGISADTTSNEVADVVTTQEQYRRGGYFVVYVADTAAPSSPVAYTSGLYAIGVHTNTGRYHSNHTRLHAKGGTPISYRLSWSGLAPHRSYLAFVFYGSAPVFTTVQLTIP</sequence>
<keyword evidence="8" id="KW-0732">Signal</keyword>
<keyword evidence="2 6" id="KW-0645">Protease</keyword>
<feature type="signal peptide" evidence="8">
    <location>
        <begin position="1"/>
        <end position="22"/>
    </location>
</feature>
<feature type="domain" description="Inhibitor I9" evidence="11">
    <location>
        <begin position="93"/>
        <end position="193"/>
    </location>
</feature>
<evidence type="ECO:0000256" key="5">
    <source>
        <dbReference type="PIRSR" id="PIRSR615500-1"/>
    </source>
</evidence>
<feature type="domain" description="Peptidase S8/S53" evidence="9">
    <location>
        <begin position="229"/>
        <end position="707"/>
    </location>
</feature>
<protein>
    <submittedName>
        <fullName evidence="13">S8 family serine peptidase</fullName>
    </submittedName>
</protein>
<dbReference type="Proteomes" id="UP000479756">
    <property type="component" value="Unassembled WGS sequence"/>
</dbReference>
<proteinExistence type="inferred from homology"/>
<gene>
    <name evidence="13" type="ORF">G3T37_12845</name>
</gene>
<dbReference type="SUPFAM" id="SSF52743">
    <property type="entry name" value="Subtilisin-like"/>
    <property type="match status" value="1"/>
</dbReference>
<evidence type="ECO:0000259" key="12">
    <source>
        <dbReference type="Pfam" id="PF17766"/>
    </source>
</evidence>
<feature type="domain" description="PA" evidence="10">
    <location>
        <begin position="519"/>
        <end position="590"/>
    </location>
</feature>
<organism evidence="13 14">
    <name type="scientific">Galbitalea soli</name>
    <dbReference type="NCBI Taxonomy" id="1268042"/>
    <lineage>
        <taxon>Bacteria</taxon>
        <taxon>Bacillati</taxon>
        <taxon>Actinomycetota</taxon>
        <taxon>Actinomycetes</taxon>
        <taxon>Micrococcales</taxon>
        <taxon>Microbacteriaceae</taxon>
        <taxon>Galbitalea</taxon>
    </lineage>
</organism>
<dbReference type="InterPro" id="IPR010259">
    <property type="entry name" value="S8pro/Inhibitor_I9"/>
</dbReference>
<evidence type="ECO:0000256" key="8">
    <source>
        <dbReference type="SAM" id="SignalP"/>
    </source>
</evidence>
<dbReference type="InterPro" id="IPR015500">
    <property type="entry name" value="Peptidase_S8_subtilisin-rel"/>
</dbReference>
<reference evidence="13 14" key="1">
    <citation type="journal article" date="2014" name="Int. J. Syst. Evol. Microbiol.">
        <title>Description of Galbitalea soli gen. nov., sp. nov., and Frondihabitans sucicola sp. nov.</title>
        <authorList>
            <person name="Kim S.J."/>
            <person name="Lim J.M."/>
            <person name="Ahn J.H."/>
            <person name="Weon H.Y."/>
            <person name="Hamada M."/>
            <person name="Suzuki K."/>
            <person name="Ahn T.Y."/>
            <person name="Kwon S.W."/>
        </authorList>
    </citation>
    <scope>NUCLEOTIDE SEQUENCE [LARGE SCALE GENOMIC DNA]</scope>
    <source>
        <strain evidence="13 14">NBRC 108727</strain>
    </source>
</reference>
<dbReference type="InterPro" id="IPR045051">
    <property type="entry name" value="SBT"/>
</dbReference>
<dbReference type="Pfam" id="PF00082">
    <property type="entry name" value="Peptidase_S8"/>
    <property type="match status" value="1"/>
</dbReference>
<evidence type="ECO:0000313" key="14">
    <source>
        <dbReference type="Proteomes" id="UP000479756"/>
    </source>
</evidence>
<dbReference type="EMBL" id="JAAGWZ010000004">
    <property type="protein sequence ID" value="NEM92240.1"/>
    <property type="molecule type" value="Genomic_DNA"/>
</dbReference>
<dbReference type="Gene3D" id="3.50.30.30">
    <property type="match status" value="1"/>
</dbReference>
<evidence type="ECO:0000259" key="11">
    <source>
        <dbReference type="Pfam" id="PF05922"/>
    </source>
</evidence>
<dbReference type="PRINTS" id="PR00723">
    <property type="entry name" value="SUBTILISIN"/>
</dbReference>
<dbReference type="SUPFAM" id="SSF52025">
    <property type="entry name" value="PA domain"/>
    <property type="match status" value="1"/>
</dbReference>
<evidence type="ECO:0000256" key="6">
    <source>
        <dbReference type="PROSITE-ProRule" id="PRU01240"/>
    </source>
</evidence>
<dbReference type="Gene3D" id="2.60.40.2310">
    <property type="match status" value="1"/>
</dbReference>
<comment type="caution">
    <text evidence="13">The sequence shown here is derived from an EMBL/GenBank/DDBJ whole genome shotgun (WGS) entry which is preliminary data.</text>
</comment>
<dbReference type="RefSeq" id="WP_163474293.1">
    <property type="nucleotide sequence ID" value="NZ_JAAGWZ010000004.1"/>
</dbReference>
<dbReference type="InterPro" id="IPR023828">
    <property type="entry name" value="Peptidase_S8_Ser-AS"/>
</dbReference>
<accession>A0A7C9TT09</accession>
<evidence type="ECO:0000256" key="1">
    <source>
        <dbReference type="ARBA" id="ARBA00011073"/>
    </source>
</evidence>
<feature type="domain" description="Subtilisin-like protease fibronectin type-III" evidence="12">
    <location>
        <begin position="772"/>
        <end position="866"/>
    </location>
</feature>
<evidence type="ECO:0000256" key="3">
    <source>
        <dbReference type="ARBA" id="ARBA00022801"/>
    </source>
</evidence>
<dbReference type="Pfam" id="PF05922">
    <property type="entry name" value="Inhibitor_I9"/>
    <property type="match status" value="1"/>
</dbReference>